<comment type="caution">
    <text evidence="5">The sequence shown here is derived from an EMBL/GenBank/DDBJ whole genome shotgun (WGS) entry which is preliminary data.</text>
</comment>
<evidence type="ECO:0000313" key="6">
    <source>
        <dbReference type="Proteomes" id="UP000218327"/>
    </source>
</evidence>
<evidence type="ECO:0000256" key="1">
    <source>
        <dbReference type="ARBA" id="ARBA00005495"/>
    </source>
</evidence>
<keyword evidence="2" id="KW-0479">Metal-binding</keyword>
<dbReference type="PANTHER" id="PTHR28620">
    <property type="entry name" value="CENTROMERE PROTEIN V"/>
    <property type="match status" value="1"/>
</dbReference>
<name>A0A2A5B7D0_9GAMM</name>
<accession>A0A2A5B7D0</accession>
<evidence type="ECO:0000256" key="3">
    <source>
        <dbReference type="ARBA" id="ARBA00022833"/>
    </source>
</evidence>
<evidence type="ECO:0000313" key="5">
    <source>
        <dbReference type="EMBL" id="PCJ26916.1"/>
    </source>
</evidence>
<dbReference type="SUPFAM" id="SSF51316">
    <property type="entry name" value="Mss4-like"/>
    <property type="match status" value="1"/>
</dbReference>
<dbReference type="AlphaFoldDB" id="A0A2A5B7D0"/>
<keyword evidence="3" id="KW-0862">Zinc</keyword>
<organism evidence="5 6">
    <name type="scientific">SAR86 cluster bacterium</name>
    <dbReference type="NCBI Taxonomy" id="2030880"/>
    <lineage>
        <taxon>Bacteria</taxon>
        <taxon>Pseudomonadati</taxon>
        <taxon>Pseudomonadota</taxon>
        <taxon>Gammaproteobacteria</taxon>
        <taxon>SAR86 cluster</taxon>
    </lineage>
</organism>
<feature type="domain" description="CENP-V/GFA" evidence="4">
    <location>
        <begin position="3"/>
        <end position="114"/>
    </location>
</feature>
<dbReference type="Pfam" id="PF04828">
    <property type="entry name" value="GFA"/>
    <property type="match status" value="1"/>
</dbReference>
<dbReference type="Proteomes" id="UP000218327">
    <property type="component" value="Unassembled WGS sequence"/>
</dbReference>
<sequence length="127" mass="14239">MKYAGGCHCGAVRFEVEVTESVEVERCNCSICKMSGNLHLILPKSRFQLLSSESAIQTYTFNTGVAQHYFCKVCGIKSFYIPRSNPDGVDVNVHCLDTLPANMEIVDFDGENWEKNAYKLAHKSKQP</sequence>
<dbReference type="PANTHER" id="PTHR28620:SF1">
    <property type="entry name" value="CENP-V_GFA DOMAIN-CONTAINING PROTEIN"/>
    <property type="match status" value="1"/>
</dbReference>
<dbReference type="PROSITE" id="PS51891">
    <property type="entry name" value="CENP_V_GFA"/>
    <property type="match status" value="1"/>
</dbReference>
<dbReference type="EMBL" id="NVVJ01000009">
    <property type="protein sequence ID" value="PCJ26916.1"/>
    <property type="molecule type" value="Genomic_DNA"/>
</dbReference>
<comment type="similarity">
    <text evidence="1">Belongs to the Gfa family.</text>
</comment>
<dbReference type="InterPro" id="IPR011057">
    <property type="entry name" value="Mss4-like_sf"/>
</dbReference>
<evidence type="ECO:0000256" key="2">
    <source>
        <dbReference type="ARBA" id="ARBA00022723"/>
    </source>
</evidence>
<dbReference type="Gene3D" id="2.170.150.70">
    <property type="match status" value="1"/>
</dbReference>
<dbReference type="GO" id="GO:0016846">
    <property type="term" value="F:carbon-sulfur lyase activity"/>
    <property type="evidence" value="ECO:0007669"/>
    <property type="project" value="InterPro"/>
</dbReference>
<protein>
    <submittedName>
        <fullName evidence="5">Aldehyde-activating protein</fullName>
    </submittedName>
</protein>
<dbReference type="InterPro" id="IPR052355">
    <property type="entry name" value="CENP-V-like"/>
</dbReference>
<proteinExistence type="inferred from homology"/>
<dbReference type="InterPro" id="IPR006913">
    <property type="entry name" value="CENP-V/GFA"/>
</dbReference>
<evidence type="ECO:0000259" key="4">
    <source>
        <dbReference type="PROSITE" id="PS51891"/>
    </source>
</evidence>
<gene>
    <name evidence="5" type="ORF">COA96_04400</name>
</gene>
<dbReference type="GO" id="GO:0046872">
    <property type="term" value="F:metal ion binding"/>
    <property type="evidence" value="ECO:0007669"/>
    <property type="project" value="UniProtKB-KW"/>
</dbReference>
<reference evidence="6" key="1">
    <citation type="submission" date="2017-08" db="EMBL/GenBank/DDBJ databases">
        <title>A dynamic microbial community with high functional redundancy inhabits the cold, oxic subseafloor aquifer.</title>
        <authorList>
            <person name="Tully B.J."/>
            <person name="Wheat C.G."/>
            <person name="Glazer B.T."/>
            <person name="Huber J.A."/>
        </authorList>
    </citation>
    <scope>NUCLEOTIDE SEQUENCE [LARGE SCALE GENOMIC DNA]</scope>
</reference>